<dbReference type="InterPro" id="IPR002523">
    <property type="entry name" value="MgTranspt_CorA/ZnTranspt_ZntB"/>
</dbReference>
<proteinExistence type="inferred from homology"/>
<accession>A0ABU5ZPJ2</accession>
<dbReference type="InterPro" id="IPR045861">
    <property type="entry name" value="CorA_cytoplasmic_dom"/>
</dbReference>
<comment type="subcellular location">
    <subcellularLocation>
        <location evidence="1">Cell membrane</location>
        <topology evidence="1">Multi-pass membrane protein</topology>
    </subcellularLocation>
    <subcellularLocation>
        <location evidence="8">Membrane</location>
        <topology evidence="8">Multi-pass membrane protein</topology>
    </subcellularLocation>
</comment>
<evidence type="ECO:0000256" key="1">
    <source>
        <dbReference type="ARBA" id="ARBA00004651"/>
    </source>
</evidence>
<keyword evidence="6 8" id="KW-1133">Transmembrane helix</keyword>
<evidence type="ECO:0000256" key="6">
    <source>
        <dbReference type="ARBA" id="ARBA00022989"/>
    </source>
</evidence>
<evidence type="ECO:0000256" key="8">
    <source>
        <dbReference type="RuleBase" id="RU362010"/>
    </source>
</evidence>
<dbReference type="PANTHER" id="PTHR46494">
    <property type="entry name" value="CORA FAMILY METAL ION TRANSPORTER (EUROFUNG)"/>
    <property type="match status" value="1"/>
</dbReference>
<keyword evidence="4 8" id="KW-1003">Cell membrane</keyword>
<dbReference type="Gene3D" id="3.30.460.20">
    <property type="entry name" value="CorA soluble domain-like"/>
    <property type="match status" value="1"/>
</dbReference>
<dbReference type="CDD" id="cd12831">
    <property type="entry name" value="TmCorA-like_u2"/>
    <property type="match status" value="1"/>
</dbReference>
<evidence type="ECO:0000256" key="4">
    <source>
        <dbReference type="ARBA" id="ARBA00022475"/>
    </source>
</evidence>
<comment type="function">
    <text evidence="8">Mediates influx of magnesium ions.</text>
</comment>
<evidence type="ECO:0000256" key="3">
    <source>
        <dbReference type="ARBA" id="ARBA00022448"/>
    </source>
</evidence>
<comment type="similarity">
    <text evidence="2 8">Belongs to the CorA metal ion transporter (MIT) (TC 1.A.35) family.</text>
</comment>
<keyword evidence="3 8" id="KW-0813">Transport</keyword>
<dbReference type="NCBIfam" id="TIGR00383">
    <property type="entry name" value="corA"/>
    <property type="match status" value="1"/>
</dbReference>
<feature type="transmembrane region" description="Helical" evidence="8">
    <location>
        <begin position="261"/>
        <end position="280"/>
    </location>
</feature>
<gene>
    <name evidence="8 9" type="primary">corA</name>
    <name evidence="9" type="ORF">VF724_15975</name>
</gene>
<dbReference type="Gene3D" id="1.20.58.340">
    <property type="entry name" value="Magnesium transport protein CorA, transmembrane region"/>
    <property type="match status" value="2"/>
</dbReference>
<comment type="caution">
    <text evidence="9">The sequence shown here is derived from an EMBL/GenBank/DDBJ whole genome shotgun (WGS) entry which is preliminary data.</text>
</comment>
<dbReference type="InterPro" id="IPR004488">
    <property type="entry name" value="Mg/Co-transport_prot_CorA"/>
</dbReference>
<feature type="transmembrane region" description="Helical" evidence="8">
    <location>
        <begin position="292"/>
        <end position="312"/>
    </location>
</feature>
<keyword evidence="7 8" id="KW-0472">Membrane</keyword>
<dbReference type="EMBL" id="JAYJLD010000028">
    <property type="protein sequence ID" value="MEB3103155.1"/>
    <property type="molecule type" value="Genomic_DNA"/>
</dbReference>
<keyword evidence="8" id="KW-0406">Ion transport</keyword>
<dbReference type="InterPro" id="IPR045863">
    <property type="entry name" value="CorA_TM1_TM2"/>
</dbReference>
<name>A0ABU5ZPJ2_9BACL</name>
<dbReference type="SUPFAM" id="SSF143865">
    <property type="entry name" value="CorA soluble domain-like"/>
    <property type="match status" value="1"/>
</dbReference>
<reference evidence="9" key="1">
    <citation type="submission" date="2023-12" db="EMBL/GenBank/DDBJ databases">
        <title>Fervidustalea candida gen. nov., sp. nov., a novel member of the family Paenibacillaceae isolated from a geothermal area.</title>
        <authorList>
            <person name="Li W.-J."/>
            <person name="Jiao J.-Y."/>
            <person name="Chen Y."/>
        </authorList>
    </citation>
    <scope>NUCLEOTIDE SEQUENCE</scope>
    <source>
        <strain evidence="9">SYSU GA230002</strain>
    </source>
</reference>
<keyword evidence="8" id="KW-0460">Magnesium</keyword>
<evidence type="ECO:0000256" key="2">
    <source>
        <dbReference type="ARBA" id="ARBA00009765"/>
    </source>
</evidence>
<evidence type="ECO:0000256" key="5">
    <source>
        <dbReference type="ARBA" id="ARBA00022692"/>
    </source>
</evidence>
<evidence type="ECO:0000313" key="9">
    <source>
        <dbReference type="EMBL" id="MEB3103155.1"/>
    </source>
</evidence>
<dbReference type="Pfam" id="PF01544">
    <property type="entry name" value="CorA"/>
    <property type="match status" value="1"/>
</dbReference>
<sequence length="319" mass="37458">MACLQRILAITRAFELLTDIPLNALANENIKWYWVDFNEPTEEEAKLLADYFHFHPLAIEDCLHLLQRPKLDHYGDTHFLVMHAIDPDTLSVEEVDLFLGSSFLVTFHAHPSKEIDEIWDRINTQPSFRGKGPLYAAYKVMDKLVDQYFPAVLQLEEQLSEIENNVRNASIQKLMDDIFNIRAKLVKLRKTILPARDLFYRIVNSERIDGIRDQSVYFMDVYNHLLKLSELIDSIREMTSDLRDSYISVNANRMNTIMKTLTVITTIFMPLTFIVGIYGMNFECMPELKWKWGYFTVLGVMLGIGFGMFWFFRRKGWFR</sequence>
<organism evidence="9 10">
    <name type="scientific">Ferviditalea candida</name>
    <dbReference type="NCBI Taxonomy" id="3108399"/>
    <lineage>
        <taxon>Bacteria</taxon>
        <taxon>Bacillati</taxon>
        <taxon>Bacillota</taxon>
        <taxon>Bacilli</taxon>
        <taxon>Bacillales</taxon>
        <taxon>Paenibacillaceae</taxon>
        <taxon>Ferviditalea</taxon>
    </lineage>
</organism>
<evidence type="ECO:0000313" key="10">
    <source>
        <dbReference type="Proteomes" id="UP001310386"/>
    </source>
</evidence>
<dbReference type="Proteomes" id="UP001310386">
    <property type="component" value="Unassembled WGS sequence"/>
</dbReference>
<dbReference type="SUPFAM" id="SSF144083">
    <property type="entry name" value="Magnesium transport protein CorA, transmembrane region"/>
    <property type="match status" value="1"/>
</dbReference>
<protein>
    <recommendedName>
        <fullName evidence="8">Magnesium transport protein CorA</fullName>
    </recommendedName>
</protein>
<keyword evidence="10" id="KW-1185">Reference proteome</keyword>
<evidence type="ECO:0000256" key="7">
    <source>
        <dbReference type="ARBA" id="ARBA00023136"/>
    </source>
</evidence>
<dbReference type="PANTHER" id="PTHR46494:SF1">
    <property type="entry name" value="CORA FAMILY METAL ION TRANSPORTER (EUROFUNG)"/>
    <property type="match status" value="1"/>
</dbReference>
<keyword evidence="5 8" id="KW-0812">Transmembrane</keyword>